<protein>
    <recommendedName>
        <fullName evidence="6">Mutator family transposase</fullName>
    </recommendedName>
</protein>
<sequence>MTMDRMVLAELLEKGSDSGLLREMISFVAQRLMDCEVEAVCNAQPNERTPERTNSRNGYRDRLWQTRAGAIALKIPKLRQGSYFPPSLSRGASPRKPWRR</sequence>
<dbReference type="PANTHER" id="PTHR33217">
    <property type="entry name" value="TRANSPOSASE FOR INSERTION SEQUENCE ELEMENT IS1081"/>
    <property type="match status" value="1"/>
</dbReference>
<keyword evidence="5 6" id="KW-0233">DNA recombination</keyword>
<dbReference type="Proteomes" id="UP000219621">
    <property type="component" value="Unassembled WGS sequence"/>
</dbReference>
<comment type="similarity">
    <text evidence="2 6">Belongs to the transposase mutator family.</text>
</comment>
<keyword evidence="4 6" id="KW-0238">DNA-binding</keyword>
<keyword evidence="6" id="KW-0814">Transposable element</keyword>
<organism evidence="8 9">
    <name type="scientific">Caenispirillum bisanense</name>
    <dbReference type="NCBI Taxonomy" id="414052"/>
    <lineage>
        <taxon>Bacteria</taxon>
        <taxon>Pseudomonadati</taxon>
        <taxon>Pseudomonadota</taxon>
        <taxon>Alphaproteobacteria</taxon>
        <taxon>Rhodospirillales</taxon>
        <taxon>Novispirillaceae</taxon>
        <taxon>Caenispirillum</taxon>
    </lineage>
</organism>
<comment type="function">
    <text evidence="1 6">Required for the transposition of the insertion element.</text>
</comment>
<evidence type="ECO:0000256" key="6">
    <source>
        <dbReference type="RuleBase" id="RU365089"/>
    </source>
</evidence>
<evidence type="ECO:0000256" key="1">
    <source>
        <dbReference type="ARBA" id="ARBA00002190"/>
    </source>
</evidence>
<dbReference type="GO" id="GO:0004803">
    <property type="term" value="F:transposase activity"/>
    <property type="evidence" value="ECO:0007669"/>
    <property type="project" value="UniProtKB-UniRule"/>
</dbReference>
<dbReference type="AlphaFoldDB" id="A0A286GVC3"/>
<evidence type="ECO:0000256" key="3">
    <source>
        <dbReference type="ARBA" id="ARBA00022578"/>
    </source>
</evidence>
<name>A0A286GVC3_9PROT</name>
<evidence type="ECO:0000313" key="9">
    <source>
        <dbReference type="Proteomes" id="UP000219621"/>
    </source>
</evidence>
<dbReference type="PANTHER" id="PTHR33217:SF7">
    <property type="entry name" value="TRANSPOSASE FOR INSERTION SEQUENCE ELEMENT IS1081"/>
    <property type="match status" value="1"/>
</dbReference>
<dbReference type="GO" id="GO:0003677">
    <property type="term" value="F:DNA binding"/>
    <property type="evidence" value="ECO:0007669"/>
    <property type="project" value="UniProtKB-UniRule"/>
</dbReference>
<feature type="region of interest" description="Disordered" evidence="7">
    <location>
        <begin position="81"/>
        <end position="100"/>
    </location>
</feature>
<dbReference type="InterPro" id="IPR001207">
    <property type="entry name" value="Transposase_mutator"/>
</dbReference>
<evidence type="ECO:0000256" key="2">
    <source>
        <dbReference type="ARBA" id="ARBA00010961"/>
    </source>
</evidence>
<proteinExistence type="inferred from homology"/>
<evidence type="ECO:0000256" key="4">
    <source>
        <dbReference type="ARBA" id="ARBA00023125"/>
    </source>
</evidence>
<reference evidence="9" key="1">
    <citation type="submission" date="2017-09" db="EMBL/GenBank/DDBJ databases">
        <authorList>
            <person name="Varghese N."/>
            <person name="Submissions S."/>
        </authorList>
    </citation>
    <scope>NUCLEOTIDE SEQUENCE [LARGE SCALE GENOMIC DNA]</scope>
    <source>
        <strain evidence="9">USBA 140</strain>
    </source>
</reference>
<evidence type="ECO:0000256" key="7">
    <source>
        <dbReference type="SAM" id="MobiDB-lite"/>
    </source>
</evidence>
<gene>
    <name evidence="8" type="ORF">SAMN05421508_10913</name>
</gene>
<keyword evidence="9" id="KW-1185">Reference proteome</keyword>
<keyword evidence="3 6" id="KW-0815">Transposition</keyword>
<accession>A0A286GVC3</accession>
<dbReference type="GO" id="GO:0006313">
    <property type="term" value="P:DNA transposition"/>
    <property type="evidence" value="ECO:0007669"/>
    <property type="project" value="UniProtKB-UniRule"/>
</dbReference>
<evidence type="ECO:0000256" key="5">
    <source>
        <dbReference type="ARBA" id="ARBA00023172"/>
    </source>
</evidence>
<dbReference type="EMBL" id="OCNJ01000009">
    <property type="protein sequence ID" value="SOD99440.1"/>
    <property type="molecule type" value="Genomic_DNA"/>
</dbReference>
<dbReference type="Pfam" id="PF00872">
    <property type="entry name" value="Transposase_mut"/>
    <property type="match status" value="1"/>
</dbReference>
<evidence type="ECO:0000313" key="8">
    <source>
        <dbReference type="EMBL" id="SOD99440.1"/>
    </source>
</evidence>